<protein>
    <submittedName>
        <fullName evidence="1">Uncharacterized protein</fullName>
    </submittedName>
</protein>
<organism evidence="1">
    <name type="scientific">bioreactor metagenome</name>
    <dbReference type="NCBI Taxonomy" id="1076179"/>
    <lineage>
        <taxon>unclassified sequences</taxon>
        <taxon>metagenomes</taxon>
        <taxon>ecological metagenomes</taxon>
    </lineage>
</organism>
<name>A0A645GAH9_9ZZZZ</name>
<sequence length="102" mass="11104">MACAILLGETQHGACCHNDQHDGCIHPLLDDGGNDRGKNQDQHERVGELGKEHLQGRIVPARFETIGAKTLQTVLSLGSVQPINCTSGFPQQVVRHMAPVWD</sequence>
<dbReference type="AlphaFoldDB" id="A0A645GAH9"/>
<gene>
    <name evidence="1" type="ORF">SDC9_168453</name>
</gene>
<evidence type="ECO:0000313" key="1">
    <source>
        <dbReference type="EMBL" id="MPN21074.1"/>
    </source>
</evidence>
<comment type="caution">
    <text evidence="1">The sequence shown here is derived from an EMBL/GenBank/DDBJ whole genome shotgun (WGS) entry which is preliminary data.</text>
</comment>
<reference evidence="1" key="1">
    <citation type="submission" date="2019-08" db="EMBL/GenBank/DDBJ databases">
        <authorList>
            <person name="Kucharzyk K."/>
            <person name="Murdoch R.W."/>
            <person name="Higgins S."/>
            <person name="Loffler F."/>
        </authorList>
    </citation>
    <scope>NUCLEOTIDE SEQUENCE</scope>
</reference>
<accession>A0A645GAH9</accession>
<dbReference type="EMBL" id="VSSQ01068959">
    <property type="protein sequence ID" value="MPN21074.1"/>
    <property type="molecule type" value="Genomic_DNA"/>
</dbReference>
<proteinExistence type="predicted"/>